<dbReference type="Proteomes" id="UP001500187">
    <property type="component" value="Unassembled WGS sequence"/>
</dbReference>
<reference evidence="2" key="1">
    <citation type="journal article" date="2019" name="Int. J. Syst. Evol. Microbiol.">
        <title>The Global Catalogue of Microorganisms (GCM) 10K type strain sequencing project: providing services to taxonomists for standard genome sequencing and annotation.</title>
        <authorList>
            <consortium name="The Broad Institute Genomics Platform"/>
            <consortium name="The Broad Institute Genome Sequencing Center for Infectious Disease"/>
            <person name="Wu L."/>
            <person name="Ma J."/>
        </authorList>
    </citation>
    <scope>NUCLEOTIDE SEQUENCE [LARGE SCALE GENOMIC DNA]</scope>
    <source>
        <strain evidence="2">JCM 18541</strain>
    </source>
</reference>
<proteinExistence type="predicted"/>
<evidence type="ECO:0000313" key="1">
    <source>
        <dbReference type="EMBL" id="GAA4798541.1"/>
    </source>
</evidence>
<comment type="caution">
    <text evidence="1">The sequence shown here is derived from an EMBL/GenBank/DDBJ whole genome shotgun (WGS) entry which is preliminary data.</text>
</comment>
<gene>
    <name evidence="1" type="ORF">GCM10023352_17880</name>
</gene>
<evidence type="ECO:0000313" key="2">
    <source>
        <dbReference type="Proteomes" id="UP001500187"/>
    </source>
</evidence>
<dbReference type="EMBL" id="BAABKP010000004">
    <property type="protein sequence ID" value="GAA4798541.1"/>
    <property type="molecule type" value="Genomic_DNA"/>
</dbReference>
<evidence type="ECO:0008006" key="3">
    <source>
        <dbReference type="Google" id="ProtNLM"/>
    </source>
</evidence>
<protein>
    <recommendedName>
        <fullName evidence="3">LysR substrate-binding domain-containing protein</fullName>
    </recommendedName>
</protein>
<accession>A0ABP9BS99</accession>
<organism evidence="1 2">
    <name type="scientific">Rothia endophytica</name>
    <dbReference type="NCBI Taxonomy" id="1324766"/>
    <lineage>
        <taxon>Bacteria</taxon>
        <taxon>Bacillati</taxon>
        <taxon>Actinomycetota</taxon>
        <taxon>Actinomycetes</taxon>
        <taxon>Micrococcales</taxon>
        <taxon>Micrococcaceae</taxon>
        <taxon>Rothia</taxon>
    </lineage>
</organism>
<name>A0ABP9BS99_9MICC</name>
<keyword evidence="2" id="KW-1185">Reference proteome</keyword>
<sequence length="110" mass="11736">MCKYMLTVSGAQVLPGLAETLAAHPRWPVGLRAGLHRRRVREGSTSWGRLLLARDELRSLLAAALDGRLKLGVLGTQLPTAADLDRAQLPGTDECVGLGAISRNLVKRGG</sequence>